<dbReference type="AlphaFoldDB" id="A0AAV0WUA0"/>
<evidence type="ECO:0000313" key="1">
    <source>
        <dbReference type="EMBL" id="CAI6359437.1"/>
    </source>
</evidence>
<organism evidence="1 2">
    <name type="scientific">Macrosiphum euphorbiae</name>
    <name type="common">potato aphid</name>
    <dbReference type="NCBI Taxonomy" id="13131"/>
    <lineage>
        <taxon>Eukaryota</taxon>
        <taxon>Metazoa</taxon>
        <taxon>Ecdysozoa</taxon>
        <taxon>Arthropoda</taxon>
        <taxon>Hexapoda</taxon>
        <taxon>Insecta</taxon>
        <taxon>Pterygota</taxon>
        <taxon>Neoptera</taxon>
        <taxon>Paraneoptera</taxon>
        <taxon>Hemiptera</taxon>
        <taxon>Sternorrhyncha</taxon>
        <taxon>Aphidomorpha</taxon>
        <taxon>Aphidoidea</taxon>
        <taxon>Aphididae</taxon>
        <taxon>Macrosiphini</taxon>
        <taxon>Macrosiphum</taxon>
    </lineage>
</organism>
<reference evidence="1 2" key="1">
    <citation type="submission" date="2023-01" db="EMBL/GenBank/DDBJ databases">
        <authorList>
            <person name="Whitehead M."/>
        </authorList>
    </citation>
    <scope>NUCLEOTIDE SEQUENCE [LARGE SCALE GENOMIC DNA]</scope>
</reference>
<accession>A0AAV0WUA0</accession>
<proteinExistence type="predicted"/>
<dbReference type="Proteomes" id="UP001160148">
    <property type="component" value="Unassembled WGS sequence"/>
</dbReference>
<keyword evidence="2" id="KW-1185">Reference proteome</keyword>
<evidence type="ECO:0000313" key="2">
    <source>
        <dbReference type="Proteomes" id="UP001160148"/>
    </source>
</evidence>
<comment type="caution">
    <text evidence="1">The sequence shown here is derived from an EMBL/GenBank/DDBJ whole genome shotgun (WGS) entry which is preliminary data.</text>
</comment>
<name>A0AAV0WUA0_9HEMI</name>
<gene>
    <name evidence="1" type="ORF">MEUPH1_LOCUS14846</name>
</gene>
<dbReference type="EMBL" id="CARXXK010000002">
    <property type="protein sequence ID" value="CAI6359437.1"/>
    <property type="molecule type" value="Genomic_DNA"/>
</dbReference>
<sequence>MMATKHKILPLLLSVDIQRVFYMVRVFAVNHGILMASLFDYNENYWLRQVASNITSVNGLPRLTNNSLESFHNALRNKFNVNLIT</sequence>
<protein>
    <submittedName>
        <fullName evidence="1">Uncharacterized protein</fullName>
    </submittedName>
</protein>